<evidence type="ECO:0000313" key="2">
    <source>
        <dbReference type="Proteomes" id="UP000002358"/>
    </source>
</evidence>
<dbReference type="EnsemblMetazoa" id="XM_031925614">
    <property type="protein sequence ID" value="XP_031781474"/>
    <property type="gene ID" value="LOC107980810"/>
</dbReference>
<dbReference type="RefSeq" id="XP_031781474.1">
    <property type="nucleotide sequence ID" value="XM_031925614.1"/>
</dbReference>
<dbReference type="AlphaFoldDB" id="A0A7M7Q3W1"/>
<organism evidence="1 2">
    <name type="scientific">Nasonia vitripennis</name>
    <name type="common">Parasitic wasp</name>
    <dbReference type="NCBI Taxonomy" id="7425"/>
    <lineage>
        <taxon>Eukaryota</taxon>
        <taxon>Metazoa</taxon>
        <taxon>Ecdysozoa</taxon>
        <taxon>Arthropoda</taxon>
        <taxon>Hexapoda</taxon>
        <taxon>Insecta</taxon>
        <taxon>Pterygota</taxon>
        <taxon>Neoptera</taxon>
        <taxon>Endopterygota</taxon>
        <taxon>Hymenoptera</taxon>
        <taxon>Apocrita</taxon>
        <taxon>Proctotrupomorpha</taxon>
        <taxon>Chalcidoidea</taxon>
        <taxon>Pteromalidae</taxon>
        <taxon>Pteromalinae</taxon>
        <taxon>Nasonia</taxon>
    </lineage>
</organism>
<reference evidence="1" key="1">
    <citation type="submission" date="2021-01" db="UniProtKB">
        <authorList>
            <consortium name="EnsemblMetazoa"/>
        </authorList>
    </citation>
    <scope>IDENTIFICATION</scope>
</reference>
<dbReference type="EnsemblMetazoa" id="XM_031925615">
    <property type="protein sequence ID" value="XP_031781475"/>
    <property type="gene ID" value="LOC107980810"/>
</dbReference>
<dbReference type="RefSeq" id="XP_031781475.1">
    <property type="nucleotide sequence ID" value="XM_031925615.1"/>
</dbReference>
<protein>
    <submittedName>
        <fullName evidence="1">Uncharacterized protein</fullName>
    </submittedName>
</protein>
<dbReference type="RefSeq" id="XP_031781476.1">
    <property type="nucleotide sequence ID" value="XM_031925616.1"/>
</dbReference>
<dbReference type="GeneID" id="107980810"/>
<dbReference type="Proteomes" id="UP000002358">
    <property type="component" value="Unassembled WGS sequence"/>
</dbReference>
<dbReference type="RefSeq" id="XP_031781473.1">
    <property type="nucleotide sequence ID" value="XM_031925613.1"/>
</dbReference>
<name>A0A7M7Q3W1_NASVI</name>
<keyword evidence="2" id="KW-1185">Reference proteome</keyword>
<sequence>MNSTGSDSFQRTSTNRLTAAYNLSTSCLLILHLRSSESKSFYCIKSTHKFCISGNKQRITARLEVADRIESVLLRCYRLPIEVSEESRLSSIRARMDQ</sequence>
<proteinExistence type="predicted"/>
<evidence type="ECO:0000313" key="1">
    <source>
        <dbReference type="EnsemblMetazoa" id="XP_031781476"/>
    </source>
</evidence>
<dbReference type="EnsemblMetazoa" id="XM_031925616">
    <property type="protein sequence ID" value="XP_031781476"/>
    <property type="gene ID" value="LOC107980810"/>
</dbReference>
<dbReference type="EnsemblMetazoa" id="XM_031925613">
    <property type="protein sequence ID" value="XP_031781473"/>
    <property type="gene ID" value="LOC107980810"/>
</dbReference>
<accession>A0A7M7Q3W1</accession>